<proteinExistence type="predicted"/>
<sequence length="73" mass="8095">MSEILKIECQDENGNIFYSHTSADVVFCADGETVEQKLAALEEADRNINNNLSWQKLSESGVVGSSNPVNRDY</sequence>
<dbReference type="Proteomes" id="UP001314681">
    <property type="component" value="Unassembled WGS sequence"/>
</dbReference>
<dbReference type="EMBL" id="JAHQCX010000018">
    <property type="protein sequence ID" value="MBU9728262.1"/>
    <property type="molecule type" value="Genomic_DNA"/>
</dbReference>
<name>A0ABS6KCL9_9FIRM</name>
<gene>
    <name evidence="1" type="ORF">KTH90_19860</name>
</gene>
<feature type="non-terminal residue" evidence="1">
    <location>
        <position position="73"/>
    </location>
</feature>
<dbReference type="RefSeq" id="WP_238727320.1">
    <property type="nucleotide sequence ID" value="NZ_JAHQCX010000018.1"/>
</dbReference>
<comment type="caution">
    <text evidence="1">The sequence shown here is derived from an EMBL/GenBank/DDBJ whole genome shotgun (WGS) entry which is preliminary data.</text>
</comment>
<evidence type="ECO:0000313" key="2">
    <source>
        <dbReference type="Proteomes" id="UP001314681"/>
    </source>
</evidence>
<reference evidence="1 2" key="1">
    <citation type="submission" date="2021-06" db="EMBL/GenBank/DDBJ databases">
        <title>Description of novel taxa of the family Lachnospiraceae.</title>
        <authorList>
            <person name="Chaplin A.V."/>
            <person name="Sokolova S.R."/>
            <person name="Pikina A.P."/>
            <person name="Korzhanova M."/>
            <person name="Belova V."/>
            <person name="Korostin D."/>
            <person name="Efimov B.A."/>
        </authorList>
    </citation>
    <scope>NUCLEOTIDE SEQUENCE [LARGE SCALE GENOMIC DNA]</scope>
    <source>
        <strain evidence="1 2">ASD4241</strain>
    </source>
</reference>
<accession>A0ABS6KCL9</accession>
<keyword evidence="2" id="KW-1185">Reference proteome</keyword>
<organism evidence="1 2">
    <name type="scientific">Diplocloster modestus</name>
    <dbReference type="NCBI Taxonomy" id="2850322"/>
    <lineage>
        <taxon>Bacteria</taxon>
        <taxon>Bacillati</taxon>
        <taxon>Bacillota</taxon>
        <taxon>Clostridia</taxon>
        <taxon>Lachnospirales</taxon>
        <taxon>Lachnospiraceae</taxon>
        <taxon>Diplocloster</taxon>
    </lineage>
</organism>
<evidence type="ECO:0008006" key="3">
    <source>
        <dbReference type="Google" id="ProtNLM"/>
    </source>
</evidence>
<evidence type="ECO:0000313" key="1">
    <source>
        <dbReference type="EMBL" id="MBU9728262.1"/>
    </source>
</evidence>
<protein>
    <recommendedName>
        <fullName evidence="3">DUF1508 domain-containing protein</fullName>
    </recommendedName>
</protein>